<feature type="domain" description="Helicase C-terminal" evidence="11">
    <location>
        <begin position="348"/>
        <end position="507"/>
    </location>
</feature>
<evidence type="ECO:0000259" key="10">
    <source>
        <dbReference type="PROSITE" id="PS51192"/>
    </source>
</evidence>
<keyword evidence="5" id="KW-0413">Isomerase</keyword>
<evidence type="ECO:0000313" key="13">
    <source>
        <dbReference type="Proteomes" id="UP000008783"/>
    </source>
</evidence>
<dbReference type="GO" id="GO:0000724">
    <property type="term" value="P:double-strand break repair via homologous recombination"/>
    <property type="evidence" value="ECO:0000318"/>
    <property type="project" value="GO_Central"/>
</dbReference>
<dbReference type="RefSeq" id="XP_003337007.1">
    <property type="nucleotide sequence ID" value="XM_003336959.1"/>
</dbReference>
<dbReference type="PROSITE" id="PS51194">
    <property type="entry name" value="HELICASE_CTER"/>
    <property type="match status" value="1"/>
</dbReference>
<evidence type="ECO:0000256" key="1">
    <source>
        <dbReference type="ARBA" id="ARBA00005446"/>
    </source>
</evidence>
<sequence>MNQSETEIPIEDDSSHEEDSDSGQRISASNPIEDDSSNEEDSNSGQRITESEVIDEIAALNRGESLPDELASLKLQATSKKRVTLRQDILELNHQELKEHIRVESRNLYGDEAKDEQLEAVAALVHDRHTFFLAGTGFGKTRIAEMYHNLFQPYQKSIVLVLNPLDSLGDNQVEEKKKVGVNNRHIKAVNLTTNVLDAKMARKIISGEFEFVYLSPEALLNNEIFRDVYFNPKFQSRLSLIVVDEAHMVYVWGLVANGQSKGLTSHLKHGERGVFRPGYGELAARLMATNGTPLLMMSATCRPIAINSILESFKLTRQMVTFVEAELTRPEIRMLRIDMQKSLASSEDLADLYSTQEQTPDNEIIPTLIYSTTRNLTGQVLDVVNDAREANQEDNPFSTFARRYHSITGDMDKSDVTGDFTKGVFPVVSSTMALGLGQNWKRVRCVIHMGRGDPASICEMLGRCGRDGKKGLAIMFVEPHRKNGKNSVSDFTNVELQNDNDRMDALAITPVCLRIAFSLDNRLGYIPLSFDDPNYKREAKREVDAGFSECSCSNCKPESSKWVINNFKRANINNFDSFISDSPQDITELFPIRQEKQVADNQINWVEESGKKPLHEILEAFAQALVRYFCDFFDSEMKGAAAYPPDAYFSIIHARKISRNIKHLTLDNIEQLIGNEMLTGQFKMLFDHITLFQSTNSYQYISHRQEELDAELDSKAARLRKEKEDEDNQRAETTRAIQEAAAQKKIDTAARVKANAEKKCTAKEAKFIESKKKKAKRESDMAFLHQLQAQAEIDRQNTRPNASDPETSKSVLVDESMDPALL</sequence>
<evidence type="ECO:0000313" key="12">
    <source>
        <dbReference type="EMBL" id="EFP92588.1"/>
    </source>
</evidence>
<dbReference type="VEuPathDB" id="FungiDB:PGTG_18720"/>
<evidence type="ECO:0000256" key="2">
    <source>
        <dbReference type="ARBA" id="ARBA00022741"/>
    </source>
</evidence>
<feature type="compositionally biased region" description="Polar residues" evidence="9">
    <location>
        <begin position="798"/>
        <end position="810"/>
    </location>
</feature>
<dbReference type="EMBL" id="DS178367">
    <property type="protein sequence ID" value="EFP92588.1"/>
    <property type="molecule type" value="Genomic_DNA"/>
</dbReference>
<dbReference type="GO" id="GO:0005524">
    <property type="term" value="F:ATP binding"/>
    <property type="evidence" value="ECO:0007669"/>
    <property type="project" value="UniProtKB-KW"/>
</dbReference>
<keyword evidence="4" id="KW-0238">DNA-binding</keyword>
<dbReference type="GO" id="GO:0043138">
    <property type="term" value="F:3'-5' DNA helicase activity"/>
    <property type="evidence" value="ECO:0000318"/>
    <property type="project" value="GO_Central"/>
</dbReference>
<dbReference type="SMART" id="SM00487">
    <property type="entry name" value="DEXDc"/>
    <property type="match status" value="1"/>
</dbReference>
<dbReference type="KEGG" id="pgr:PGTG_18720"/>
<evidence type="ECO:0000259" key="11">
    <source>
        <dbReference type="PROSITE" id="PS51194"/>
    </source>
</evidence>
<dbReference type="GO" id="GO:0006260">
    <property type="term" value="P:DNA replication"/>
    <property type="evidence" value="ECO:0000318"/>
    <property type="project" value="GO_Central"/>
</dbReference>
<evidence type="ECO:0000256" key="7">
    <source>
        <dbReference type="ARBA" id="ARBA00034808"/>
    </source>
</evidence>
<dbReference type="Pfam" id="PF00270">
    <property type="entry name" value="DEAD"/>
    <property type="match status" value="1"/>
</dbReference>
<dbReference type="GO" id="GO:0005737">
    <property type="term" value="C:cytoplasm"/>
    <property type="evidence" value="ECO:0000318"/>
    <property type="project" value="GO_Central"/>
</dbReference>
<evidence type="ECO:0000256" key="6">
    <source>
        <dbReference type="ARBA" id="ARBA00034617"/>
    </source>
</evidence>
<dbReference type="AlphaFoldDB" id="E3L7R3"/>
<gene>
    <name evidence="12" type="ORF">PGTG_18720</name>
</gene>
<dbReference type="Gene3D" id="3.40.50.300">
    <property type="entry name" value="P-loop containing nucleotide triphosphate hydrolases"/>
    <property type="match status" value="2"/>
</dbReference>
<evidence type="ECO:0000256" key="8">
    <source>
        <dbReference type="SAM" id="Coils"/>
    </source>
</evidence>
<dbReference type="InterPro" id="IPR014001">
    <property type="entry name" value="Helicase_ATP-bd"/>
</dbReference>
<feature type="domain" description="Helicase ATP-binding" evidence="10">
    <location>
        <begin position="121"/>
        <end position="319"/>
    </location>
</feature>
<feature type="compositionally biased region" description="Acidic residues" evidence="9">
    <location>
        <begin position="32"/>
        <end position="42"/>
    </location>
</feature>
<dbReference type="GO" id="GO:0009378">
    <property type="term" value="F:four-way junction helicase activity"/>
    <property type="evidence" value="ECO:0000318"/>
    <property type="project" value="GO_Central"/>
</dbReference>
<feature type="region of interest" description="Disordered" evidence="9">
    <location>
        <begin position="788"/>
        <end position="822"/>
    </location>
</feature>
<dbReference type="STRING" id="418459.E3L7R3"/>
<dbReference type="PANTHER" id="PTHR13710">
    <property type="entry name" value="DNA HELICASE RECQ FAMILY MEMBER"/>
    <property type="match status" value="1"/>
</dbReference>
<comment type="similarity">
    <text evidence="1">Belongs to the helicase family. RecQ subfamily.</text>
</comment>
<feature type="region of interest" description="Disordered" evidence="9">
    <location>
        <begin position="1"/>
        <end position="51"/>
    </location>
</feature>
<organism evidence="12 13">
    <name type="scientific">Puccinia graminis f. sp. tritici (strain CRL 75-36-700-3 / race SCCL)</name>
    <name type="common">Black stem rust fungus</name>
    <dbReference type="NCBI Taxonomy" id="418459"/>
    <lineage>
        <taxon>Eukaryota</taxon>
        <taxon>Fungi</taxon>
        <taxon>Dikarya</taxon>
        <taxon>Basidiomycota</taxon>
        <taxon>Pucciniomycotina</taxon>
        <taxon>Pucciniomycetes</taxon>
        <taxon>Pucciniales</taxon>
        <taxon>Pucciniaceae</taxon>
        <taxon>Puccinia</taxon>
    </lineage>
</organism>
<dbReference type="PROSITE" id="PS51192">
    <property type="entry name" value="HELICASE_ATP_BIND_1"/>
    <property type="match status" value="1"/>
</dbReference>
<dbReference type="InParanoid" id="E3L7R3"/>
<dbReference type="PANTHER" id="PTHR13710:SF105">
    <property type="entry name" value="ATP-DEPENDENT DNA HELICASE Q1"/>
    <property type="match status" value="1"/>
</dbReference>
<feature type="compositionally biased region" description="Acidic residues" evidence="9">
    <location>
        <begin position="8"/>
        <end position="21"/>
    </location>
</feature>
<dbReference type="GO" id="GO:0005694">
    <property type="term" value="C:chromosome"/>
    <property type="evidence" value="ECO:0000318"/>
    <property type="project" value="GO_Central"/>
</dbReference>
<dbReference type="OrthoDB" id="2507066at2759"/>
<dbReference type="InterPro" id="IPR011545">
    <property type="entry name" value="DEAD/DEAH_box_helicase_dom"/>
</dbReference>
<dbReference type="HOGENOM" id="CLU_011478_1_1_1"/>
<name>E3L7R3_PUCGT</name>
<dbReference type="EC" id="5.6.2.4" evidence="7"/>
<dbReference type="GeneID" id="10538747"/>
<keyword evidence="8" id="KW-0175">Coiled coil</keyword>
<accession>E3L7R3</accession>
<evidence type="ECO:0000256" key="9">
    <source>
        <dbReference type="SAM" id="MobiDB-lite"/>
    </source>
</evidence>
<keyword evidence="3" id="KW-0067">ATP-binding</keyword>
<dbReference type="InterPro" id="IPR027417">
    <property type="entry name" value="P-loop_NTPase"/>
</dbReference>
<keyword evidence="13" id="KW-1185">Reference proteome</keyword>
<protein>
    <recommendedName>
        <fullName evidence="7">DNA 3'-5' helicase</fullName>
        <ecNumber evidence="7">5.6.2.4</ecNumber>
    </recommendedName>
</protein>
<dbReference type="SUPFAM" id="SSF52540">
    <property type="entry name" value="P-loop containing nucleoside triphosphate hydrolases"/>
    <property type="match status" value="1"/>
</dbReference>
<feature type="coiled-coil region" evidence="8">
    <location>
        <begin position="705"/>
        <end position="778"/>
    </location>
</feature>
<reference key="1">
    <citation type="submission" date="2007-01" db="EMBL/GenBank/DDBJ databases">
        <title>The Genome Sequence of Puccinia graminis f. sp. tritici Strain CRL 75-36-700-3.</title>
        <authorList>
            <consortium name="The Broad Institute Genome Sequencing Platform"/>
            <person name="Birren B."/>
            <person name="Lander E."/>
            <person name="Galagan J."/>
            <person name="Nusbaum C."/>
            <person name="Devon K."/>
            <person name="Cuomo C."/>
            <person name="Jaffe D."/>
            <person name="Butler J."/>
            <person name="Alvarez P."/>
            <person name="Gnerre S."/>
            <person name="Grabherr M."/>
            <person name="Mauceli E."/>
            <person name="Brockman W."/>
            <person name="Young S."/>
            <person name="LaButti K."/>
            <person name="Sykes S."/>
            <person name="DeCaprio D."/>
            <person name="Crawford M."/>
            <person name="Koehrsen M."/>
            <person name="Engels R."/>
            <person name="Montgomery P."/>
            <person name="Pearson M."/>
            <person name="Howarth C."/>
            <person name="Larson L."/>
            <person name="White J."/>
            <person name="Zeng Q."/>
            <person name="Kodira C."/>
            <person name="Yandava C."/>
            <person name="Alvarado L."/>
            <person name="O'Leary S."/>
            <person name="Szabo L."/>
            <person name="Dean R."/>
            <person name="Schein J."/>
        </authorList>
    </citation>
    <scope>NUCLEOTIDE SEQUENCE</scope>
    <source>
        <strain>CRL 75-36-700-3</strain>
    </source>
</reference>
<proteinExistence type="inferred from homology"/>
<evidence type="ECO:0000256" key="4">
    <source>
        <dbReference type="ARBA" id="ARBA00023125"/>
    </source>
</evidence>
<dbReference type="Proteomes" id="UP000008783">
    <property type="component" value="Unassembled WGS sequence"/>
</dbReference>
<keyword evidence="2" id="KW-0547">Nucleotide-binding</keyword>
<dbReference type="GO" id="GO:0003677">
    <property type="term" value="F:DNA binding"/>
    <property type="evidence" value="ECO:0007669"/>
    <property type="project" value="UniProtKB-KW"/>
</dbReference>
<dbReference type="InterPro" id="IPR001650">
    <property type="entry name" value="Helicase_C-like"/>
</dbReference>
<comment type="catalytic activity">
    <reaction evidence="6">
        <text>Couples ATP hydrolysis with the unwinding of duplex DNA by translocating in the 3'-5' direction.</text>
        <dbReference type="EC" id="5.6.2.4"/>
    </reaction>
</comment>
<reference evidence="13" key="2">
    <citation type="journal article" date="2011" name="Proc. Natl. Acad. Sci. U.S.A.">
        <title>Obligate biotrophy features unraveled by the genomic analysis of rust fungi.</title>
        <authorList>
            <person name="Duplessis S."/>
            <person name="Cuomo C.A."/>
            <person name="Lin Y.-C."/>
            <person name="Aerts A."/>
            <person name="Tisserant E."/>
            <person name="Veneault-Fourrey C."/>
            <person name="Joly D.L."/>
            <person name="Hacquard S."/>
            <person name="Amselem J."/>
            <person name="Cantarel B.L."/>
            <person name="Chiu R."/>
            <person name="Coutinho P.M."/>
            <person name="Feau N."/>
            <person name="Field M."/>
            <person name="Frey P."/>
            <person name="Gelhaye E."/>
            <person name="Goldberg J."/>
            <person name="Grabherr M.G."/>
            <person name="Kodira C.D."/>
            <person name="Kohler A."/>
            <person name="Kuees U."/>
            <person name="Lindquist E.A."/>
            <person name="Lucas S.M."/>
            <person name="Mago R."/>
            <person name="Mauceli E."/>
            <person name="Morin E."/>
            <person name="Murat C."/>
            <person name="Pangilinan J.L."/>
            <person name="Park R."/>
            <person name="Pearson M."/>
            <person name="Quesneville H."/>
            <person name="Rouhier N."/>
            <person name="Sakthikumar S."/>
            <person name="Salamov A.A."/>
            <person name="Schmutz J."/>
            <person name="Selles B."/>
            <person name="Shapiro H."/>
            <person name="Tanguay P."/>
            <person name="Tuskan G.A."/>
            <person name="Henrissat B."/>
            <person name="Van de Peer Y."/>
            <person name="Rouze P."/>
            <person name="Ellis J.G."/>
            <person name="Dodds P.N."/>
            <person name="Schein J.E."/>
            <person name="Zhong S."/>
            <person name="Hamelin R.C."/>
            <person name="Grigoriev I.V."/>
            <person name="Szabo L.J."/>
            <person name="Martin F."/>
        </authorList>
    </citation>
    <scope>NUCLEOTIDE SEQUENCE [LARGE SCALE GENOMIC DNA]</scope>
    <source>
        <strain evidence="13">CRL 75-36-700-3 / race SCCL</strain>
    </source>
</reference>
<evidence type="ECO:0000256" key="5">
    <source>
        <dbReference type="ARBA" id="ARBA00023235"/>
    </source>
</evidence>
<evidence type="ECO:0000256" key="3">
    <source>
        <dbReference type="ARBA" id="ARBA00022840"/>
    </source>
</evidence>